<reference evidence="7 8" key="1">
    <citation type="submission" date="2019-06" db="EMBL/GenBank/DDBJ databases">
        <title>Sorghum-associated microbial communities from plants grown in Nebraska, USA.</title>
        <authorList>
            <person name="Schachtman D."/>
        </authorList>
    </citation>
    <scope>NUCLEOTIDE SEQUENCE [LARGE SCALE GENOMIC DNA]</scope>
    <source>
        <strain evidence="7 8">1209</strain>
    </source>
</reference>
<dbReference type="InterPro" id="IPR039425">
    <property type="entry name" value="RNA_pol_sigma-70-like"/>
</dbReference>
<protein>
    <submittedName>
        <fullName evidence="7">RNA polymerase sigma-70 factor (ECF subfamily)</fullName>
    </submittedName>
</protein>
<dbReference type="InterPro" id="IPR036388">
    <property type="entry name" value="WH-like_DNA-bd_sf"/>
</dbReference>
<dbReference type="SUPFAM" id="SSF88946">
    <property type="entry name" value="Sigma2 domain of RNA polymerase sigma factors"/>
    <property type="match status" value="1"/>
</dbReference>
<evidence type="ECO:0000256" key="2">
    <source>
        <dbReference type="ARBA" id="ARBA00023015"/>
    </source>
</evidence>
<dbReference type="Pfam" id="PF04542">
    <property type="entry name" value="Sigma70_r2"/>
    <property type="match status" value="1"/>
</dbReference>
<dbReference type="Pfam" id="PF08281">
    <property type="entry name" value="Sigma70_r4_2"/>
    <property type="match status" value="1"/>
</dbReference>
<dbReference type="PANTHER" id="PTHR43133:SF46">
    <property type="entry name" value="RNA POLYMERASE SIGMA-70 FACTOR ECF SUBFAMILY"/>
    <property type="match status" value="1"/>
</dbReference>
<feature type="domain" description="RNA polymerase sigma-70 region 2" evidence="5">
    <location>
        <begin position="24"/>
        <end position="90"/>
    </location>
</feature>
<keyword evidence="8" id="KW-1185">Reference proteome</keyword>
<dbReference type="RefSeq" id="WP_145669151.1">
    <property type="nucleotide sequence ID" value="NZ_VIWO01000003.1"/>
</dbReference>
<evidence type="ECO:0000256" key="1">
    <source>
        <dbReference type="ARBA" id="ARBA00010641"/>
    </source>
</evidence>
<dbReference type="NCBIfam" id="TIGR02985">
    <property type="entry name" value="Sig70_bacteroi1"/>
    <property type="match status" value="1"/>
</dbReference>
<dbReference type="GO" id="GO:0003677">
    <property type="term" value="F:DNA binding"/>
    <property type="evidence" value="ECO:0007669"/>
    <property type="project" value="InterPro"/>
</dbReference>
<dbReference type="OrthoDB" id="665849at2"/>
<evidence type="ECO:0000256" key="3">
    <source>
        <dbReference type="ARBA" id="ARBA00023082"/>
    </source>
</evidence>
<dbReference type="InterPro" id="IPR013324">
    <property type="entry name" value="RNA_pol_sigma_r3/r4-like"/>
</dbReference>
<dbReference type="InterPro" id="IPR013249">
    <property type="entry name" value="RNA_pol_sigma70_r4_t2"/>
</dbReference>
<evidence type="ECO:0000259" key="5">
    <source>
        <dbReference type="Pfam" id="PF04542"/>
    </source>
</evidence>
<dbReference type="InterPro" id="IPR014327">
    <property type="entry name" value="RNA_pol_sigma70_bacteroid"/>
</dbReference>
<keyword evidence="3" id="KW-0731">Sigma factor</keyword>
<dbReference type="GO" id="GO:0016987">
    <property type="term" value="F:sigma factor activity"/>
    <property type="evidence" value="ECO:0007669"/>
    <property type="project" value="UniProtKB-KW"/>
</dbReference>
<dbReference type="Gene3D" id="1.10.10.10">
    <property type="entry name" value="Winged helix-like DNA-binding domain superfamily/Winged helix DNA-binding domain"/>
    <property type="match status" value="1"/>
</dbReference>
<dbReference type="SUPFAM" id="SSF88659">
    <property type="entry name" value="Sigma3 and sigma4 domains of RNA polymerase sigma factors"/>
    <property type="match status" value="1"/>
</dbReference>
<dbReference type="Proteomes" id="UP000320811">
    <property type="component" value="Unassembled WGS sequence"/>
</dbReference>
<dbReference type="InterPro" id="IPR014284">
    <property type="entry name" value="RNA_pol_sigma-70_dom"/>
</dbReference>
<proteinExistence type="inferred from homology"/>
<dbReference type="InterPro" id="IPR007627">
    <property type="entry name" value="RNA_pol_sigma70_r2"/>
</dbReference>
<dbReference type="NCBIfam" id="TIGR02937">
    <property type="entry name" value="sigma70-ECF"/>
    <property type="match status" value="1"/>
</dbReference>
<dbReference type="PANTHER" id="PTHR43133">
    <property type="entry name" value="RNA POLYMERASE ECF-TYPE SIGMA FACTO"/>
    <property type="match status" value="1"/>
</dbReference>
<accession>A0A561PTQ0</accession>
<dbReference type="GO" id="GO:0006352">
    <property type="term" value="P:DNA-templated transcription initiation"/>
    <property type="evidence" value="ECO:0007669"/>
    <property type="project" value="InterPro"/>
</dbReference>
<feature type="domain" description="RNA polymerase sigma factor 70 region 4 type 2" evidence="6">
    <location>
        <begin position="123"/>
        <end position="173"/>
    </location>
</feature>
<dbReference type="EMBL" id="VIWO01000003">
    <property type="protein sequence ID" value="TWF41466.1"/>
    <property type="molecule type" value="Genomic_DNA"/>
</dbReference>
<dbReference type="AlphaFoldDB" id="A0A561PTQ0"/>
<comment type="caution">
    <text evidence="7">The sequence shown here is derived from an EMBL/GenBank/DDBJ whole genome shotgun (WGS) entry which is preliminary data.</text>
</comment>
<evidence type="ECO:0000313" key="7">
    <source>
        <dbReference type="EMBL" id="TWF41466.1"/>
    </source>
</evidence>
<keyword evidence="4" id="KW-0804">Transcription</keyword>
<dbReference type="CDD" id="cd06171">
    <property type="entry name" value="Sigma70_r4"/>
    <property type="match status" value="1"/>
</dbReference>
<name>A0A561PTQ0_9BACT</name>
<gene>
    <name evidence="7" type="ORF">FHW36_103270</name>
</gene>
<dbReference type="Gene3D" id="1.10.1740.10">
    <property type="match status" value="1"/>
</dbReference>
<evidence type="ECO:0000259" key="6">
    <source>
        <dbReference type="Pfam" id="PF08281"/>
    </source>
</evidence>
<dbReference type="InterPro" id="IPR013325">
    <property type="entry name" value="RNA_pol_sigma_r2"/>
</dbReference>
<comment type="similarity">
    <text evidence="1">Belongs to the sigma-70 factor family. ECF subfamily.</text>
</comment>
<sequence length="181" mass="21319">MDLSDSALLERMQLLDDRAAFDELYHRYWERLYIAAYARLKNEADAKDCLQEVFVALWHKRKAIVIREQLDAYLFVSLKYRVLNHLRNHNNYLKHLDVFSAFPHPILPSADDHLFLAEIQQVISKTIADMPEKMKEVYLLSRRDGLSVQETATRLDISQQTVKNQLTSALKRLKERLGNYQ</sequence>
<evidence type="ECO:0000313" key="8">
    <source>
        <dbReference type="Proteomes" id="UP000320811"/>
    </source>
</evidence>
<keyword evidence="2" id="KW-0805">Transcription regulation</keyword>
<organism evidence="7 8">
    <name type="scientific">Chitinophaga polysaccharea</name>
    <dbReference type="NCBI Taxonomy" id="1293035"/>
    <lineage>
        <taxon>Bacteria</taxon>
        <taxon>Pseudomonadati</taxon>
        <taxon>Bacteroidota</taxon>
        <taxon>Chitinophagia</taxon>
        <taxon>Chitinophagales</taxon>
        <taxon>Chitinophagaceae</taxon>
        <taxon>Chitinophaga</taxon>
    </lineage>
</organism>
<evidence type="ECO:0000256" key="4">
    <source>
        <dbReference type="ARBA" id="ARBA00023163"/>
    </source>
</evidence>